<feature type="region of interest" description="Disordered" evidence="1">
    <location>
        <begin position="240"/>
        <end position="263"/>
    </location>
</feature>
<feature type="domain" description="DUF2326" evidence="2">
    <location>
        <begin position="377"/>
        <end position="476"/>
    </location>
</feature>
<dbReference type="Pfam" id="PF10088">
    <property type="entry name" value="DUF2326"/>
    <property type="match status" value="1"/>
</dbReference>
<evidence type="ECO:0000313" key="4">
    <source>
        <dbReference type="Proteomes" id="UP000680750"/>
    </source>
</evidence>
<dbReference type="KEGG" id="aser:Asera_13890"/>
<dbReference type="AlphaFoldDB" id="A0A810KYG4"/>
<dbReference type="EMBL" id="AP023354">
    <property type="protein sequence ID" value="BCJ27281.1"/>
    <property type="molecule type" value="Genomic_DNA"/>
</dbReference>
<dbReference type="InterPro" id="IPR018760">
    <property type="entry name" value="DUF2326"/>
</dbReference>
<evidence type="ECO:0000313" key="3">
    <source>
        <dbReference type="EMBL" id="BCJ27281.1"/>
    </source>
</evidence>
<evidence type="ECO:0000259" key="2">
    <source>
        <dbReference type="Pfam" id="PF10088"/>
    </source>
</evidence>
<name>A0A810KYG4_9ACTN</name>
<organism evidence="3 4">
    <name type="scientific">Actinocatenispora sera</name>
    <dbReference type="NCBI Taxonomy" id="390989"/>
    <lineage>
        <taxon>Bacteria</taxon>
        <taxon>Bacillati</taxon>
        <taxon>Actinomycetota</taxon>
        <taxon>Actinomycetes</taxon>
        <taxon>Micromonosporales</taxon>
        <taxon>Micromonosporaceae</taxon>
        <taxon>Actinocatenispora</taxon>
    </lineage>
</organism>
<sequence length="494" mass="52340">MLRELASDLPGFRAARFAPGLNVAVLDSTNTAEPTEPGPRHVAPETVQDIIPARRGRASVVGYTPLGEQWARDRAAAAGSTEPDTGRRGIGRSRFAAALDFALGGSGSVRAAPARQQLAESSTTVRFTGAGETVTATRSGASPGELSVHSSGTDAPPWELPVADWQQWLGQTLFGLTGADDEPSYRSLMAYYLRDADHGGLSDPIRHHAKQPAVESLPPLAHLFGLDPALVEAAKTLQASRRHLRSSQRGDTDLPNGQRLSDATASRDLANLTAELATLELERAEAAADASWRSTRAVAGGLATDPVAATAALDAKLAALRARRAAVARYADAHAELQRQALELRESVRSDLRGRHDRLTAASNLFTRYAYEMFGPSRPAALTVAARDHGYAFYPVLGGEPGAGVGAMTLFCFDLAMAVTAHRAGTGPDFLLHDRALYADLPVADAAAALDLAARVCAVEDLQYVVVLDQPKLAEVGRYDPALSYHECTVVTDG</sequence>
<reference evidence="3" key="1">
    <citation type="submission" date="2020-08" db="EMBL/GenBank/DDBJ databases">
        <title>Whole genome shotgun sequence of Actinocatenispora sera NBRC 101916.</title>
        <authorList>
            <person name="Komaki H."/>
            <person name="Tamura T."/>
        </authorList>
    </citation>
    <scope>NUCLEOTIDE SEQUENCE</scope>
    <source>
        <strain evidence="3">NBRC 101916</strain>
    </source>
</reference>
<gene>
    <name evidence="3" type="ORF">Asera_13890</name>
</gene>
<keyword evidence="4" id="KW-1185">Reference proteome</keyword>
<feature type="region of interest" description="Disordered" evidence="1">
    <location>
        <begin position="129"/>
        <end position="154"/>
    </location>
</feature>
<protein>
    <recommendedName>
        <fullName evidence="2">DUF2326 domain-containing protein</fullName>
    </recommendedName>
</protein>
<dbReference type="Proteomes" id="UP000680750">
    <property type="component" value="Chromosome"/>
</dbReference>
<evidence type="ECO:0000256" key="1">
    <source>
        <dbReference type="SAM" id="MobiDB-lite"/>
    </source>
</evidence>
<accession>A0A810KYG4</accession>
<proteinExistence type="predicted"/>